<reference evidence="2 3" key="1">
    <citation type="journal article" date="2015" name="Genome Biol. Evol.">
        <title>Phylogenomic analyses indicate that early fungi evolved digesting cell walls of algal ancestors of land plants.</title>
        <authorList>
            <person name="Chang Y."/>
            <person name="Wang S."/>
            <person name="Sekimoto S."/>
            <person name="Aerts A.L."/>
            <person name="Choi C."/>
            <person name="Clum A."/>
            <person name="LaButti K.M."/>
            <person name="Lindquist E.A."/>
            <person name="Yee Ngan C."/>
            <person name="Ohm R.A."/>
            <person name="Salamov A.A."/>
            <person name="Grigoriev I.V."/>
            <person name="Spatafora J.W."/>
            <person name="Berbee M.L."/>
        </authorList>
    </citation>
    <scope>NUCLEOTIDE SEQUENCE [LARGE SCALE GENOMIC DNA]</scope>
    <source>
        <strain evidence="2 3">JEL478</strain>
    </source>
</reference>
<dbReference type="AlphaFoldDB" id="A0A139APE1"/>
<evidence type="ECO:0000313" key="2">
    <source>
        <dbReference type="EMBL" id="KXS18592.1"/>
    </source>
</evidence>
<feature type="compositionally biased region" description="Basic and acidic residues" evidence="1">
    <location>
        <begin position="130"/>
        <end position="156"/>
    </location>
</feature>
<sequence length="174" mass="19874">MTTKPGDDWIWESEYRREFVWRLPSHPVHRSNHVSAGTQTTSIPTRDVAVSVSPSDLEAELAFGNDESIQKSPRSKGPRSDLTHDRTLGFQEQLKQHEKTRLWDNTPATETLVPRSPSPAKKPSIFIIDESQRRPPEDVDMHDVEDTRQVHPEISKHNGVTGRLTRRLRLPTDA</sequence>
<proteinExistence type="predicted"/>
<accession>A0A139APE1</accession>
<dbReference type="EMBL" id="KQ965741">
    <property type="protein sequence ID" value="KXS18592.1"/>
    <property type="molecule type" value="Genomic_DNA"/>
</dbReference>
<feature type="compositionally biased region" description="Basic residues" evidence="1">
    <location>
        <begin position="164"/>
        <end position="174"/>
    </location>
</feature>
<dbReference type="Proteomes" id="UP000070544">
    <property type="component" value="Unassembled WGS sequence"/>
</dbReference>
<feature type="region of interest" description="Disordered" evidence="1">
    <location>
        <begin position="28"/>
        <end position="47"/>
    </location>
</feature>
<organism evidence="2 3">
    <name type="scientific">Gonapodya prolifera (strain JEL478)</name>
    <name type="common">Monoblepharis prolifera</name>
    <dbReference type="NCBI Taxonomy" id="1344416"/>
    <lineage>
        <taxon>Eukaryota</taxon>
        <taxon>Fungi</taxon>
        <taxon>Fungi incertae sedis</taxon>
        <taxon>Chytridiomycota</taxon>
        <taxon>Chytridiomycota incertae sedis</taxon>
        <taxon>Monoblepharidomycetes</taxon>
        <taxon>Monoblepharidales</taxon>
        <taxon>Gonapodyaceae</taxon>
        <taxon>Gonapodya</taxon>
    </lineage>
</organism>
<evidence type="ECO:0000313" key="3">
    <source>
        <dbReference type="Proteomes" id="UP000070544"/>
    </source>
</evidence>
<feature type="region of interest" description="Disordered" evidence="1">
    <location>
        <begin position="63"/>
        <end position="174"/>
    </location>
</feature>
<name>A0A139APE1_GONPJ</name>
<gene>
    <name evidence="2" type="ORF">M427DRAFT_53545</name>
</gene>
<keyword evidence="3" id="KW-1185">Reference proteome</keyword>
<feature type="compositionally biased region" description="Basic and acidic residues" evidence="1">
    <location>
        <begin position="78"/>
        <end position="87"/>
    </location>
</feature>
<protein>
    <submittedName>
        <fullName evidence="2">Uncharacterized protein</fullName>
    </submittedName>
</protein>
<evidence type="ECO:0000256" key="1">
    <source>
        <dbReference type="SAM" id="MobiDB-lite"/>
    </source>
</evidence>
<feature type="compositionally biased region" description="Polar residues" evidence="1">
    <location>
        <begin position="33"/>
        <end position="44"/>
    </location>
</feature>